<dbReference type="InterPro" id="IPR001466">
    <property type="entry name" value="Beta-lactam-related"/>
</dbReference>
<evidence type="ECO:0000313" key="3">
    <source>
        <dbReference type="EMBL" id="SGY96822.1"/>
    </source>
</evidence>
<dbReference type="SUPFAM" id="SSF56601">
    <property type="entry name" value="beta-lactamase/transpeptidase-like"/>
    <property type="match status" value="1"/>
</dbReference>
<feature type="domain" description="Beta-lactamase-related" evidence="2">
    <location>
        <begin position="49"/>
        <end position="319"/>
    </location>
</feature>
<comment type="caution">
    <text evidence="3">The sequence shown here is derived from an EMBL/GenBank/DDBJ whole genome shotgun (WGS) entry which is preliminary data.</text>
</comment>
<dbReference type="PANTHER" id="PTHR46825:SF9">
    <property type="entry name" value="BETA-LACTAMASE-RELATED DOMAIN-CONTAINING PROTEIN"/>
    <property type="match status" value="1"/>
</dbReference>
<keyword evidence="4" id="KW-1185">Reference proteome</keyword>
<proteinExistence type="predicted"/>
<evidence type="ECO:0000313" key="4">
    <source>
        <dbReference type="Proteomes" id="UP000182660"/>
    </source>
</evidence>
<keyword evidence="1" id="KW-0732">Signal</keyword>
<dbReference type="Gene3D" id="3.40.710.10">
    <property type="entry name" value="DD-peptidase/beta-lactamase superfamily"/>
    <property type="match status" value="1"/>
</dbReference>
<dbReference type="EMBL" id="FPLJ01000073">
    <property type="protein sequence ID" value="SGY96822.1"/>
    <property type="molecule type" value="Genomic_DNA"/>
</dbReference>
<protein>
    <submittedName>
        <fullName evidence="3">Alkaline D-peptidase, Serine peptidase, MEROPS family S12</fullName>
    </submittedName>
</protein>
<evidence type="ECO:0000259" key="2">
    <source>
        <dbReference type="Pfam" id="PF00144"/>
    </source>
</evidence>
<reference evidence="3 4" key="1">
    <citation type="submission" date="2016-11" db="EMBL/GenBank/DDBJ databases">
        <authorList>
            <person name="Klemetsen T."/>
        </authorList>
    </citation>
    <scope>NUCLEOTIDE SEQUENCE [LARGE SCALE GENOMIC DNA]</scope>
    <source>
        <strain evidence="3">MT 2528</strain>
    </source>
</reference>
<gene>
    <name evidence="3" type="ORF">MT2528_3282</name>
</gene>
<sequence length="346" mass="37908">MMKMNVLACRLAYSLAMTLPMGSVTAQNNVTGLQSVFTSADVPRSFSGVAVIAKGNEITFSYTSASQSVSSDLAAPAFTLQTPFVTASLSKQMTAALVMREVGQGRVDLDAPISQYLNYLKGKWNAVITIRQLLNHLSGIVAVDKPLKTVPGEVFAYSNTGYNLLGELVATTSGKDYEMLASDMFEYCGMDNTSPSSNTNNALRYHEKPLGELVEITKDLPASTTPSAGIISTAEDLVAWNQCLHNSDLISAKSHVQMVAKGATRKHRWGELGYGFGLQLSDKAAIQEWSHSGYVLGYISTLSYYPKSDTSMILLENISWYPKDMTRVFHYHDKLRSQLLKQLINK</sequence>
<accession>A0ABY1HG70</accession>
<organism evidence="3 4">
    <name type="scientific">Moritella viscosa</name>
    <dbReference type="NCBI Taxonomy" id="80854"/>
    <lineage>
        <taxon>Bacteria</taxon>
        <taxon>Pseudomonadati</taxon>
        <taxon>Pseudomonadota</taxon>
        <taxon>Gammaproteobacteria</taxon>
        <taxon>Alteromonadales</taxon>
        <taxon>Moritellaceae</taxon>
        <taxon>Moritella</taxon>
    </lineage>
</organism>
<dbReference type="InterPro" id="IPR012338">
    <property type="entry name" value="Beta-lactam/transpept-like"/>
</dbReference>
<name>A0ABY1HG70_9GAMM</name>
<evidence type="ECO:0000256" key="1">
    <source>
        <dbReference type="SAM" id="SignalP"/>
    </source>
</evidence>
<dbReference type="RefSeq" id="WP_075472969.1">
    <property type="nucleotide sequence ID" value="NZ_CAWQZC010000130.1"/>
</dbReference>
<dbReference type="Proteomes" id="UP000182660">
    <property type="component" value="Unassembled WGS sequence"/>
</dbReference>
<feature type="signal peptide" evidence="1">
    <location>
        <begin position="1"/>
        <end position="26"/>
    </location>
</feature>
<dbReference type="PANTHER" id="PTHR46825">
    <property type="entry name" value="D-ALANYL-D-ALANINE-CARBOXYPEPTIDASE/ENDOPEPTIDASE AMPH"/>
    <property type="match status" value="1"/>
</dbReference>
<dbReference type="GeneID" id="61297112"/>
<feature type="chain" id="PRO_5046878563" evidence="1">
    <location>
        <begin position="27"/>
        <end position="346"/>
    </location>
</feature>
<dbReference type="InterPro" id="IPR050491">
    <property type="entry name" value="AmpC-like"/>
</dbReference>
<dbReference type="Pfam" id="PF00144">
    <property type="entry name" value="Beta-lactamase"/>
    <property type="match status" value="1"/>
</dbReference>